<dbReference type="InterPro" id="IPR036909">
    <property type="entry name" value="Cyt_c-like_dom_sf"/>
</dbReference>
<evidence type="ECO:0000259" key="8">
    <source>
        <dbReference type="PROSITE" id="PS51007"/>
    </source>
</evidence>
<protein>
    <submittedName>
        <fullName evidence="9">Cytochrome c</fullName>
    </submittedName>
</protein>
<evidence type="ECO:0000313" key="10">
    <source>
        <dbReference type="Proteomes" id="UP000552700"/>
    </source>
</evidence>
<gene>
    <name evidence="9" type="ORF">FHS92_001396</name>
</gene>
<feature type="chain" id="PRO_5032491168" evidence="7">
    <location>
        <begin position="26"/>
        <end position="126"/>
    </location>
</feature>
<dbReference type="SUPFAM" id="SSF46626">
    <property type="entry name" value="Cytochrome c"/>
    <property type="match status" value="1"/>
</dbReference>
<dbReference type="InterPro" id="IPR002327">
    <property type="entry name" value="Cyt_c_1A/1B"/>
</dbReference>
<organism evidence="9 10">
    <name type="scientific">Sphingobium subterraneum</name>
    <dbReference type="NCBI Taxonomy" id="627688"/>
    <lineage>
        <taxon>Bacteria</taxon>
        <taxon>Pseudomonadati</taxon>
        <taxon>Pseudomonadota</taxon>
        <taxon>Alphaproteobacteria</taxon>
        <taxon>Sphingomonadales</taxon>
        <taxon>Sphingomonadaceae</taxon>
        <taxon>Sphingobium</taxon>
    </lineage>
</organism>
<dbReference type="EMBL" id="JACIJP010000002">
    <property type="protein sequence ID" value="MBB6123667.1"/>
    <property type="molecule type" value="Genomic_DNA"/>
</dbReference>
<dbReference type="Gene3D" id="1.10.760.10">
    <property type="entry name" value="Cytochrome c-like domain"/>
    <property type="match status" value="1"/>
</dbReference>
<proteinExistence type="predicted"/>
<evidence type="ECO:0000256" key="5">
    <source>
        <dbReference type="ARBA" id="ARBA00023004"/>
    </source>
</evidence>
<feature type="signal peptide" evidence="7">
    <location>
        <begin position="1"/>
        <end position="25"/>
    </location>
</feature>
<keyword evidence="2 6" id="KW-0349">Heme</keyword>
<evidence type="ECO:0000313" key="9">
    <source>
        <dbReference type="EMBL" id="MBB6123667.1"/>
    </source>
</evidence>
<dbReference type="GO" id="GO:0009055">
    <property type="term" value="F:electron transfer activity"/>
    <property type="evidence" value="ECO:0007669"/>
    <property type="project" value="InterPro"/>
</dbReference>
<evidence type="ECO:0000256" key="3">
    <source>
        <dbReference type="ARBA" id="ARBA00022723"/>
    </source>
</evidence>
<keyword evidence="5 6" id="KW-0408">Iron</keyword>
<dbReference type="GO" id="GO:0046872">
    <property type="term" value="F:metal ion binding"/>
    <property type="evidence" value="ECO:0007669"/>
    <property type="project" value="UniProtKB-KW"/>
</dbReference>
<dbReference type="InterPro" id="IPR009056">
    <property type="entry name" value="Cyt_c-like_dom"/>
</dbReference>
<keyword evidence="3 6" id="KW-0479">Metal-binding</keyword>
<dbReference type="AlphaFoldDB" id="A0A841IYI3"/>
<evidence type="ECO:0000256" key="7">
    <source>
        <dbReference type="SAM" id="SignalP"/>
    </source>
</evidence>
<sequence length="126" mass="13213">MTVFSRSAPLLFVLALGVSPTAAYAGGDAVKGKTVFARCAICHGVKTGEVKLGPTLFKVVGRKAGTVPAFQYSAAMKASKATWDAKTLDAYVTNPMKYIPGTRMAFAGVPQPADRANLIAYLATLK</sequence>
<dbReference type="PRINTS" id="PR00604">
    <property type="entry name" value="CYTCHRMECIAB"/>
</dbReference>
<dbReference type="PANTHER" id="PTHR11961">
    <property type="entry name" value="CYTOCHROME C"/>
    <property type="match status" value="1"/>
</dbReference>
<keyword evidence="1" id="KW-0813">Transport</keyword>
<reference evidence="9 10" key="1">
    <citation type="submission" date="2020-08" db="EMBL/GenBank/DDBJ databases">
        <title>Genomic Encyclopedia of Type Strains, Phase IV (KMG-IV): sequencing the most valuable type-strain genomes for metagenomic binning, comparative biology and taxonomic classification.</title>
        <authorList>
            <person name="Goeker M."/>
        </authorList>
    </citation>
    <scope>NUCLEOTIDE SEQUENCE [LARGE SCALE GENOMIC DNA]</scope>
    <source>
        <strain evidence="9 10">DSM 102255</strain>
    </source>
</reference>
<dbReference type="Pfam" id="PF00034">
    <property type="entry name" value="Cytochrom_C"/>
    <property type="match status" value="1"/>
</dbReference>
<comment type="caution">
    <text evidence="9">The sequence shown here is derived from an EMBL/GenBank/DDBJ whole genome shotgun (WGS) entry which is preliminary data.</text>
</comment>
<name>A0A841IYI3_9SPHN</name>
<dbReference type="RefSeq" id="WP_184079026.1">
    <property type="nucleotide sequence ID" value="NZ_JACIJP010000002.1"/>
</dbReference>
<dbReference type="GO" id="GO:0020037">
    <property type="term" value="F:heme binding"/>
    <property type="evidence" value="ECO:0007669"/>
    <property type="project" value="InterPro"/>
</dbReference>
<dbReference type="Proteomes" id="UP000552700">
    <property type="component" value="Unassembled WGS sequence"/>
</dbReference>
<keyword evidence="4" id="KW-0249">Electron transport</keyword>
<keyword evidence="10" id="KW-1185">Reference proteome</keyword>
<accession>A0A841IYI3</accession>
<evidence type="ECO:0000256" key="6">
    <source>
        <dbReference type="PROSITE-ProRule" id="PRU00433"/>
    </source>
</evidence>
<feature type="domain" description="Cytochrome c" evidence="8">
    <location>
        <begin position="27"/>
        <end position="126"/>
    </location>
</feature>
<evidence type="ECO:0000256" key="4">
    <source>
        <dbReference type="ARBA" id="ARBA00022982"/>
    </source>
</evidence>
<evidence type="ECO:0000256" key="2">
    <source>
        <dbReference type="ARBA" id="ARBA00022617"/>
    </source>
</evidence>
<keyword evidence="7" id="KW-0732">Signal</keyword>
<evidence type="ECO:0000256" key="1">
    <source>
        <dbReference type="ARBA" id="ARBA00022448"/>
    </source>
</evidence>
<dbReference type="PROSITE" id="PS51007">
    <property type="entry name" value="CYTC"/>
    <property type="match status" value="1"/>
</dbReference>